<dbReference type="EMBL" id="AEPV01000064">
    <property type="protein sequence ID" value="EFU73639.1"/>
    <property type="molecule type" value="Genomic_DNA"/>
</dbReference>
<evidence type="ECO:0000313" key="3">
    <source>
        <dbReference type="Proteomes" id="UP000010296"/>
    </source>
</evidence>
<dbReference type="RefSeq" id="WP_007208531.1">
    <property type="nucleotide sequence ID" value="NZ_GL622241.1"/>
</dbReference>
<dbReference type="SUPFAM" id="SSF52833">
    <property type="entry name" value="Thioredoxin-like"/>
    <property type="match status" value="1"/>
</dbReference>
<dbReference type="eggNOG" id="COG1651">
    <property type="taxonomic scope" value="Bacteria"/>
</dbReference>
<gene>
    <name evidence="2" type="ORF">HMPREF9088_1518</name>
</gene>
<reference evidence="2 3" key="1">
    <citation type="submission" date="2010-12" db="EMBL/GenBank/DDBJ databases">
        <authorList>
            <person name="Muzny D."/>
            <person name="Qin X."/>
            <person name="Deng J."/>
            <person name="Jiang H."/>
            <person name="Liu Y."/>
            <person name="Qu J."/>
            <person name="Song X.-Z."/>
            <person name="Zhang L."/>
            <person name="Thornton R."/>
            <person name="Coyle M."/>
            <person name="Francisco L."/>
            <person name="Jackson L."/>
            <person name="Javaid M."/>
            <person name="Korchina V."/>
            <person name="Kovar C."/>
            <person name="Mata R."/>
            <person name="Mathew T."/>
            <person name="Ngo R."/>
            <person name="Nguyen L."/>
            <person name="Nguyen N."/>
            <person name="Okwuonu G."/>
            <person name="Ongeri F."/>
            <person name="Pham C."/>
            <person name="Simmons D."/>
            <person name="Wilczek-Boney K."/>
            <person name="Hale W."/>
            <person name="Jakkamsetti A."/>
            <person name="Pham P."/>
            <person name="Ruth R."/>
            <person name="San Lucas F."/>
            <person name="Warren J."/>
            <person name="Zhang J."/>
            <person name="Zhao Z."/>
            <person name="Zhou C."/>
            <person name="Zhu D."/>
            <person name="Lee S."/>
            <person name="Bess C."/>
            <person name="Blankenburg K."/>
            <person name="Forbes L."/>
            <person name="Fu Q."/>
            <person name="Gubbala S."/>
            <person name="Hirani K."/>
            <person name="Jayaseelan J.C."/>
            <person name="Lara F."/>
            <person name="Munidasa M."/>
            <person name="Palculict T."/>
            <person name="Patil S."/>
            <person name="Pu L.-L."/>
            <person name="Saada N."/>
            <person name="Tang L."/>
            <person name="Weissenberger G."/>
            <person name="Zhu Y."/>
            <person name="Hemphill L."/>
            <person name="Shang Y."/>
            <person name="Youmans B."/>
            <person name="Ayvaz T."/>
            <person name="Ross M."/>
            <person name="Santibanez J."/>
            <person name="Aqrawi P."/>
            <person name="Gross S."/>
            <person name="Joshi V."/>
            <person name="Fowler G."/>
            <person name="Nazareth L."/>
            <person name="Reid J."/>
            <person name="Worley K."/>
            <person name="Petrosino J."/>
            <person name="Highlander S."/>
            <person name="Gibbs R."/>
        </authorList>
    </citation>
    <scope>NUCLEOTIDE SEQUENCE [LARGE SCALE GENOMIC DNA]</scope>
    <source>
        <strain evidence="3">DSM 15952 / CCUG 50447 / LMG 22039 / TP 1.5</strain>
    </source>
</reference>
<dbReference type="PATRIC" id="fig|888064.11.peg.2326"/>
<dbReference type="OrthoDB" id="117402at2"/>
<feature type="domain" description="Thioredoxin-like fold" evidence="1">
    <location>
        <begin position="14"/>
        <end position="172"/>
    </location>
</feature>
<protein>
    <recommendedName>
        <fullName evidence="1">Thioredoxin-like fold domain-containing protein</fullName>
    </recommendedName>
</protein>
<name>E6LGM8_ENTI1</name>
<dbReference type="InterPro" id="IPR036249">
    <property type="entry name" value="Thioredoxin-like_sf"/>
</dbReference>
<evidence type="ECO:0000313" key="2">
    <source>
        <dbReference type="EMBL" id="EFU73639.1"/>
    </source>
</evidence>
<accession>E6LGM8</accession>
<dbReference type="AlphaFoldDB" id="E6LGM8"/>
<dbReference type="Gene3D" id="3.40.30.10">
    <property type="entry name" value="Glutaredoxin"/>
    <property type="match status" value="1"/>
</dbReference>
<dbReference type="InterPro" id="IPR012336">
    <property type="entry name" value="Thioredoxin-like_fold"/>
</dbReference>
<dbReference type="Gene3D" id="1.10.1200.90">
    <property type="entry name" value="DsbA-like domain"/>
    <property type="match status" value="1"/>
</dbReference>
<keyword evidence="3" id="KW-1185">Reference proteome</keyword>
<evidence type="ECO:0000259" key="1">
    <source>
        <dbReference type="Pfam" id="PF13462"/>
    </source>
</evidence>
<dbReference type="STRING" id="888064.HMPREF9088_1518"/>
<dbReference type="Proteomes" id="UP000010296">
    <property type="component" value="Unassembled WGS sequence"/>
</dbReference>
<proteinExistence type="predicted"/>
<comment type="caution">
    <text evidence="2">The sequence shown here is derived from an EMBL/GenBank/DDBJ whole genome shotgun (WGS) entry which is preliminary data.</text>
</comment>
<organism evidence="2 3">
    <name type="scientific">Enterococcus italicus (strain DSM 15952 / CCUG 50447 / LMG 22039 / TP 1.5)</name>
    <dbReference type="NCBI Taxonomy" id="888064"/>
    <lineage>
        <taxon>Bacteria</taxon>
        <taxon>Bacillati</taxon>
        <taxon>Bacillota</taxon>
        <taxon>Bacilli</taxon>
        <taxon>Lactobacillales</taxon>
        <taxon>Enterococcaceae</taxon>
        <taxon>Enterococcus</taxon>
    </lineage>
</organism>
<sequence>MDITVIKPEATNETTGIFFGQKEAPVVLKEFINLRCPYCRQWFNHSKEVLDKAVAEGKVVRLFKLTDRPKESLQRGNVMHRYVTTDDSEQAYADIQAIFESQDQWGDLSLEEVAQYAENTLGLTEHNHLDYAQEIVDETQAAVIKFVPTVILNEHIFDETISTEELTKLIEEAAK</sequence>
<dbReference type="GeneID" id="302705510"/>
<dbReference type="HOGENOM" id="CLU_1545246_0_0_9"/>
<dbReference type="Pfam" id="PF13462">
    <property type="entry name" value="Thioredoxin_4"/>
    <property type="match status" value="1"/>
</dbReference>